<evidence type="ECO:0000256" key="1">
    <source>
        <dbReference type="SAM" id="MobiDB-lite"/>
    </source>
</evidence>
<reference evidence="3 4" key="1">
    <citation type="submission" date="2023-08" db="EMBL/GenBank/DDBJ databases">
        <title>New molecular markers tilS and rpoB for phylogenetic and monitoring studies of the genus Thiothrix biodiversity.</title>
        <authorList>
            <person name="Ravin N.V."/>
            <person name="Smolyakov D."/>
            <person name="Markov N.D."/>
            <person name="Beletsky A.V."/>
            <person name="Mardanov A.V."/>
            <person name="Rudenko T.S."/>
            <person name="Grabovich M.Y."/>
        </authorList>
    </citation>
    <scope>NUCLEOTIDE SEQUENCE [LARGE SCALE GENOMIC DNA]</scope>
    <source>
        <strain evidence="3 4">MK1</strain>
    </source>
</reference>
<dbReference type="PANTHER" id="PTHR38731:SF3">
    <property type="entry name" value="BLL6125 PROTEIN"/>
    <property type="match status" value="1"/>
</dbReference>
<evidence type="ECO:0000313" key="3">
    <source>
        <dbReference type="EMBL" id="WML91902.1"/>
    </source>
</evidence>
<gene>
    <name evidence="3" type="ORF">RCF98_06065</name>
</gene>
<dbReference type="Pfam" id="PF04773">
    <property type="entry name" value="FecR"/>
    <property type="match status" value="1"/>
</dbReference>
<feature type="compositionally biased region" description="Polar residues" evidence="1">
    <location>
        <begin position="262"/>
        <end position="299"/>
    </location>
</feature>
<accession>A0ABY9MTB4</accession>
<keyword evidence="4" id="KW-1185">Reference proteome</keyword>
<dbReference type="PANTHER" id="PTHR38731">
    <property type="entry name" value="LIPL45-RELATED LIPOPROTEIN-RELATED"/>
    <property type="match status" value="1"/>
</dbReference>
<proteinExistence type="predicted"/>
<name>A0ABY9MTB4_9GAMM</name>
<protein>
    <submittedName>
        <fullName evidence="3">FecR domain-containing protein</fullName>
    </submittedName>
</protein>
<dbReference type="EMBL" id="CP133218">
    <property type="protein sequence ID" value="WML91902.1"/>
    <property type="molecule type" value="Genomic_DNA"/>
</dbReference>
<feature type="domain" description="FecR protein" evidence="2">
    <location>
        <begin position="63"/>
        <end position="165"/>
    </location>
</feature>
<evidence type="ECO:0000259" key="2">
    <source>
        <dbReference type="Pfam" id="PF04773"/>
    </source>
</evidence>
<dbReference type="InterPro" id="IPR006860">
    <property type="entry name" value="FecR"/>
</dbReference>
<dbReference type="Gene3D" id="2.60.120.1440">
    <property type="match status" value="1"/>
</dbReference>
<evidence type="ECO:0000313" key="4">
    <source>
        <dbReference type="Proteomes" id="UP001236657"/>
    </source>
</evidence>
<organism evidence="3 4">
    <name type="scientific">Thiothrix lacustris</name>
    <dbReference type="NCBI Taxonomy" id="525917"/>
    <lineage>
        <taxon>Bacteria</taxon>
        <taxon>Pseudomonadati</taxon>
        <taxon>Pseudomonadota</taxon>
        <taxon>Gammaproteobacteria</taxon>
        <taxon>Thiotrichales</taxon>
        <taxon>Thiotrichaceae</taxon>
        <taxon>Thiothrix</taxon>
    </lineage>
</organism>
<sequence>MKLIQIIVFVSLMLFGGLVVALPETGEQPVGKVIFSTGNSALQTESGEPIKGLAETFVYVGQTLSTAAGSHMHVQMMDGALLLLRPESSIRIAYYTVDLIHPVNTKILLDMKKGVIRSVTGKGGQGNKQGFRFNTPVAAIGIKGTDFTVLANPDFSSIVLRQGGVFVSPFSDGCLRYAVGACSGGNVVLLTAADQQMLAEVRAAKAVRIPKINAQVVPDNVAPAHPLEEKNIQDSKIAPVTSLINTSNGSVIAPVVASATTSAQQPTVNGSSTSNTAVNTSQGASTHTPSVGSATTSGTTEKKITSVAPVVNGTTVVVESASTLPSVTATNTVNNSATTANTVVASEANASLSSSKNTVVASGSKAEVASLAPITAEVGPKESVTSELSSQIVSEKTLSNTVEAVLTPAVVTQTKSQPYYWGRWAGYTENLEQVIVRDPVVSKQVVASNTVYVLGDSEAGVPKLPHSGKMTFKLDKSEAVVLDGKSIVPASVSAASLEADFDSSRFKTDLTVSSAGLKDGSVDLQAQGDLSLATGGFVSNPLESTMNVSGEFSDNAEYAGYEFNDPDNNISGVTSWQQ</sequence>
<feature type="region of interest" description="Disordered" evidence="1">
    <location>
        <begin position="262"/>
        <end position="300"/>
    </location>
</feature>
<dbReference type="Proteomes" id="UP001236657">
    <property type="component" value="Chromosome"/>
</dbReference>
<dbReference type="RefSeq" id="WP_308896860.1">
    <property type="nucleotide sequence ID" value="NZ_CP133218.1"/>
</dbReference>